<gene>
    <name evidence="1" type="ORF">PR048_022921</name>
</gene>
<evidence type="ECO:0000313" key="2">
    <source>
        <dbReference type="Proteomes" id="UP001159363"/>
    </source>
</evidence>
<proteinExistence type="predicted"/>
<accession>A0ABQ9GSP8</accession>
<evidence type="ECO:0000313" key="1">
    <source>
        <dbReference type="EMBL" id="KAJ8875031.1"/>
    </source>
</evidence>
<name>A0ABQ9GSP8_9NEOP</name>
<dbReference type="EMBL" id="JARBHB010000009">
    <property type="protein sequence ID" value="KAJ8875031.1"/>
    <property type="molecule type" value="Genomic_DNA"/>
</dbReference>
<organism evidence="1 2">
    <name type="scientific">Dryococelus australis</name>
    <dbReference type="NCBI Taxonomy" id="614101"/>
    <lineage>
        <taxon>Eukaryota</taxon>
        <taxon>Metazoa</taxon>
        <taxon>Ecdysozoa</taxon>
        <taxon>Arthropoda</taxon>
        <taxon>Hexapoda</taxon>
        <taxon>Insecta</taxon>
        <taxon>Pterygota</taxon>
        <taxon>Neoptera</taxon>
        <taxon>Polyneoptera</taxon>
        <taxon>Phasmatodea</taxon>
        <taxon>Verophasmatodea</taxon>
        <taxon>Anareolatae</taxon>
        <taxon>Phasmatidae</taxon>
        <taxon>Eurycanthinae</taxon>
        <taxon>Dryococelus</taxon>
    </lineage>
</organism>
<dbReference type="Proteomes" id="UP001159363">
    <property type="component" value="Chromosome 8"/>
</dbReference>
<protein>
    <submittedName>
        <fullName evidence="1">Uncharacterized protein</fullName>
    </submittedName>
</protein>
<comment type="caution">
    <text evidence="1">The sequence shown here is derived from an EMBL/GenBank/DDBJ whole genome shotgun (WGS) entry which is preliminary data.</text>
</comment>
<sequence>MKPVRDAQSLDDEEMEDKAFPKGVYPTFLWLTGAQGHLLYTSFALKALLVCREGVCADVWTKRCVPSAMCLITRMCHTYRYTSASAFQNSNVKSSRGSKALQTYTRGTRTRDILIRRRTEVRSRPRIAGMVEMIDSTMRNARKEEKRLPRENPLTTTSATFSLRGNSLCECGGNRSQVYVAACRLYGDESSHFGYPSVIVRPVRSGNCILPISPWAFQATFWRHHHHHPLRRSHWRREGMGNGLCWGSIPGFAWSDFGKPWKAEIMDGRTGNRTRVLPNTSPVSCHLAPWIWGDAGMKGQLARFSDAKIRERPHRESSPVRLGTLRRIPAHHGAAGTERLARSPPIEANRPGHRIFASGNRAGRCRCAAGFLGDLLFPPPLHSGVAPYPLQSSSLALKTSLLRATQISSLTHPHPPAWIYRFFAKASISEGVLKFPARHSINNSFPNFIELPQLRYIY</sequence>
<reference evidence="1 2" key="1">
    <citation type="submission" date="2023-02" db="EMBL/GenBank/DDBJ databases">
        <title>LHISI_Scaffold_Assembly.</title>
        <authorList>
            <person name="Stuart O.P."/>
            <person name="Cleave R."/>
            <person name="Magrath M.J.L."/>
            <person name="Mikheyev A.S."/>
        </authorList>
    </citation>
    <scope>NUCLEOTIDE SEQUENCE [LARGE SCALE GENOMIC DNA]</scope>
    <source>
        <strain evidence="1">Daus_M_001</strain>
        <tissue evidence="1">Leg muscle</tissue>
    </source>
</reference>
<keyword evidence="2" id="KW-1185">Reference proteome</keyword>